<accession>A0AAV6VXJ9</accession>
<keyword evidence="2" id="KW-1185">Reference proteome</keyword>
<reference evidence="1 2" key="1">
    <citation type="journal article" date="2022" name="Nat. Ecol. Evol.">
        <title>A masculinizing supergene underlies an exaggerated male reproductive morph in a spider.</title>
        <authorList>
            <person name="Hendrickx F."/>
            <person name="De Corte Z."/>
            <person name="Sonet G."/>
            <person name="Van Belleghem S.M."/>
            <person name="Kostlbacher S."/>
            <person name="Vangestel C."/>
        </authorList>
    </citation>
    <scope>NUCLEOTIDE SEQUENCE [LARGE SCALE GENOMIC DNA]</scope>
    <source>
        <strain evidence="1">W744_W776</strain>
    </source>
</reference>
<dbReference type="EMBL" id="JAFNEN010000015">
    <property type="protein sequence ID" value="KAG8200454.1"/>
    <property type="molecule type" value="Genomic_DNA"/>
</dbReference>
<comment type="caution">
    <text evidence="1">The sequence shown here is derived from an EMBL/GenBank/DDBJ whole genome shotgun (WGS) entry which is preliminary data.</text>
</comment>
<evidence type="ECO:0000313" key="2">
    <source>
        <dbReference type="Proteomes" id="UP000827092"/>
    </source>
</evidence>
<sequence>MLRSCPRENHKLFQAEADDSTCLFSEDLVVEECELSPHHVAVEVPTGWSIIGENVVLLETQDLITALSCLLISGEKNTNLRNSCPFTMEFIEEAEESTFSFTDHEDNITR</sequence>
<protein>
    <submittedName>
        <fullName evidence="1">Uncharacterized protein</fullName>
    </submittedName>
</protein>
<dbReference type="AlphaFoldDB" id="A0AAV6VXJ9"/>
<proteinExistence type="predicted"/>
<gene>
    <name evidence="1" type="ORF">JTE90_000536</name>
</gene>
<evidence type="ECO:0000313" key="1">
    <source>
        <dbReference type="EMBL" id="KAG8200454.1"/>
    </source>
</evidence>
<dbReference type="Proteomes" id="UP000827092">
    <property type="component" value="Unassembled WGS sequence"/>
</dbReference>
<name>A0AAV6VXJ9_9ARAC</name>
<organism evidence="1 2">
    <name type="scientific">Oedothorax gibbosus</name>
    <dbReference type="NCBI Taxonomy" id="931172"/>
    <lineage>
        <taxon>Eukaryota</taxon>
        <taxon>Metazoa</taxon>
        <taxon>Ecdysozoa</taxon>
        <taxon>Arthropoda</taxon>
        <taxon>Chelicerata</taxon>
        <taxon>Arachnida</taxon>
        <taxon>Araneae</taxon>
        <taxon>Araneomorphae</taxon>
        <taxon>Entelegynae</taxon>
        <taxon>Araneoidea</taxon>
        <taxon>Linyphiidae</taxon>
        <taxon>Erigoninae</taxon>
        <taxon>Oedothorax</taxon>
    </lineage>
</organism>